<protein>
    <recommendedName>
        <fullName evidence="1">AB hydrolase-1 domain-containing protein</fullName>
    </recommendedName>
</protein>
<reference evidence="2 3" key="1">
    <citation type="journal article" date="2022" name="ISME Commun">
        <title>Vulcanimicrobium alpinus gen. nov. sp. nov., the first cultivated representative of the candidate phylum 'Eremiobacterota', is a metabolically versatile aerobic anoxygenic phototroph.</title>
        <authorList>
            <person name="Yabe S."/>
            <person name="Muto K."/>
            <person name="Abe K."/>
            <person name="Yokota A."/>
            <person name="Staudigel H."/>
            <person name="Tebo B.M."/>
        </authorList>
    </citation>
    <scope>NUCLEOTIDE SEQUENCE [LARGE SCALE GENOMIC DNA]</scope>
    <source>
        <strain evidence="2 3">WC8-2</strain>
    </source>
</reference>
<gene>
    <name evidence="2" type="ORF">WPS_31340</name>
</gene>
<name>A0AAN2CBD0_UNVUL</name>
<organism evidence="2 3">
    <name type="scientific">Vulcanimicrobium alpinum</name>
    <dbReference type="NCBI Taxonomy" id="3016050"/>
    <lineage>
        <taxon>Bacteria</taxon>
        <taxon>Bacillati</taxon>
        <taxon>Vulcanimicrobiota</taxon>
        <taxon>Vulcanimicrobiia</taxon>
        <taxon>Vulcanimicrobiales</taxon>
        <taxon>Vulcanimicrobiaceae</taxon>
        <taxon>Vulcanimicrobium</taxon>
    </lineage>
</organism>
<dbReference type="InterPro" id="IPR029058">
    <property type="entry name" value="AB_hydrolase_fold"/>
</dbReference>
<dbReference type="PANTHER" id="PTHR43194">
    <property type="entry name" value="HYDROLASE ALPHA/BETA FOLD FAMILY"/>
    <property type="match status" value="1"/>
</dbReference>
<dbReference type="EMBL" id="AP025523">
    <property type="protein sequence ID" value="BDE07858.1"/>
    <property type="molecule type" value="Genomic_DNA"/>
</dbReference>
<keyword evidence="3" id="KW-1185">Reference proteome</keyword>
<evidence type="ECO:0000313" key="2">
    <source>
        <dbReference type="EMBL" id="BDE07858.1"/>
    </source>
</evidence>
<feature type="domain" description="AB hydrolase-1" evidence="1">
    <location>
        <begin position="39"/>
        <end position="241"/>
    </location>
</feature>
<proteinExistence type="predicted"/>
<dbReference type="KEGG" id="vab:WPS_31340"/>
<dbReference type="Gene3D" id="3.40.50.1820">
    <property type="entry name" value="alpha/beta hydrolase"/>
    <property type="match status" value="1"/>
</dbReference>
<accession>A0AAN2CBD0</accession>
<dbReference type="InterPro" id="IPR000073">
    <property type="entry name" value="AB_hydrolase_1"/>
</dbReference>
<dbReference type="RefSeq" id="WP_317995421.1">
    <property type="nucleotide sequence ID" value="NZ_AP025523.1"/>
</dbReference>
<dbReference type="Proteomes" id="UP001317532">
    <property type="component" value="Chromosome"/>
</dbReference>
<dbReference type="Pfam" id="PF12697">
    <property type="entry name" value="Abhydrolase_6"/>
    <property type="match status" value="1"/>
</dbReference>
<dbReference type="SUPFAM" id="SSF53474">
    <property type="entry name" value="alpha/beta-Hydrolases"/>
    <property type="match status" value="1"/>
</dbReference>
<dbReference type="PANTHER" id="PTHR43194:SF2">
    <property type="entry name" value="PEROXISOMAL MEMBRANE PROTEIN LPX1"/>
    <property type="match status" value="1"/>
</dbReference>
<sequence>MTIDAQAIVAALDAGEEHLLGEEMRSTVLDHGRRTAHAIVLLHGLTASPRTWREFARVRHARGENVLIPRLPRHGHADRNSEALAGLTAGELTAQGERIVDAAARLGEQVTLVGHSLGAALALHLAHRDERIDRVVAVAPFLGIVRVPPDLNAWLRALLERAPNRFLYWDLIDKGRSLPPHGYHRYTTRSLAAGLALAEMLRADARAGPPRARHIEIVRNASESSVSNAAIDDLVKRWRAVGGEHVQVHRLVGLGSSHDVIEPERRRSPAGRFLPMLHAILDEPPRDEDRLIDARS</sequence>
<dbReference type="AlphaFoldDB" id="A0AAN2CBD0"/>
<evidence type="ECO:0000259" key="1">
    <source>
        <dbReference type="Pfam" id="PF12697"/>
    </source>
</evidence>
<evidence type="ECO:0000313" key="3">
    <source>
        <dbReference type="Proteomes" id="UP001317532"/>
    </source>
</evidence>
<dbReference type="InterPro" id="IPR050228">
    <property type="entry name" value="Carboxylesterase_BioH"/>
</dbReference>